<sequence>MPLISTASPLARFRARYQGRTLIVHRGFVPNWLTELLTQPGGGGHFRIDVRHFSADDSTPVEWLVRRHVLPLELPLPLLIQVTDEALYLRHLLRGEQPVHPSEIFWFLEEIAERHHACLRPDGASLEAKTGMPLTDNEARAMLDSL</sequence>
<dbReference type="RefSeq" id="WP_070079598.1">
    <property type="nucleotide sequence ID" value="NZ_CP017415.1"/>
</dbReference>
<keyword evidence="2" id="KW-1185">Reference proteome</keyword>
<accession>A0A1D8IRS9</accession>
<dbReference type="KEGG" id="aprs:BI364_16060"/>
<dbReference type="EMBL" id="CP017415">
    <property type="protein sequence ID" value="AOU99248.1"/>
    <property type="molecule type" value="Genomic_DNA"/>
</dbReference>
<gene>
    <name evidence="1" type="ORF">BI364_16060</name>
</gene>
<name>A0A1D8IRS9_9GAMM</name>
<organism evidence="1 2">
    <name type="scientific">Acidihalobacter yilgarnensis</name>
    <dbReference type="NCBI Taxonomy" id="2819280"/>
    <lineage>
        <taxon>Bacteria</taxon>
        <taxon>Pseudomonadati</taxon>
        <taxon>Pseudomonadota</taxon>
        <taxon>Gammaproteobacteria</taxon>
        <taxon>Chromatiales</taxon>
        <taxon>Ectothiorhodospiraceae</taxon>
        <taxon>Acidihalobacter</taxon>
    </lineage>
</organism>
<protein>
    <submittedName>
        <fullName evidence="1">Uncharacterized protein</fullName>
    </submittedName>
</protein>
<dbReference type="AlphaFoldDB" id="A0A1D8IRS9"/>
<proteinExistence type="predicted"/>
<evidence type="ECO:0000313" key="2">
    <source>
        <dbReference type="Proteomes" id="UP000095401"/>
    </source>
</evidence>
<reference evidence="2" key="1">
    <citation type="submission" date="2016-09" db="EMBL/GenBank/DDBJ databases">
        <title>Acidihalobacter prosperus F5.</title>
        <authorList>
            <person name="Khaleque H.N."/>
            <person name="Ramsay J.P."/>
            <person name="Kaksonen A.H."/>
            <person name="Boxall N.J."/>
            <person name="Watkin E.L.J."/>
        </authorList>
    </citation>
    <scope>NUCLEOTIDE SEQUENCE [LARGE SCALE GENOMIC DNA]</scope>
    <source>
        <strain evidence="2">F5</strain>
    </source>
</reference>
<dbReference type="Proteomes" id="UP000095401">
    <property type="component" value="Chromosome"/>
</dbReference>
<evidence type="ECO:0000313" key="1">
    <source>
        <dbReference type="EMBL" id="AOU99248.1"/>
    </source>
</evidence>